<feature type="transmembrane region" description="Helical" evidence="10">
    <location>
        <begin position="234"/>
        <end position="261"/>
    </location>
</feature>
<feature type="transmembrane region" description="Helical" evidence="10">
    <location>
        <begin position="121"/>
        <end position="143"/>
    </location>
</feature>
<keyword evidence="5 10" id="KW-0812">Transmembrane</keyword>
<dbReference type="InterPro" id="IPR006153">
    <property type="entry name" value="Cation/H_exchanger_TM"/>
</dbReference>
<evidence type="ECO:0000256" key="10">
    <source>
        <dbReference type="SAM" id="Phobius"/>
    </source>
</evidence>
<feature type="domain" description="Cation/H+ exchanger transmembrane" evidence="11">
    <location>
        <begin position="15"/>
        <end position="437"/>
    </location>
</feature>
<feature type="transmembrane region" description="Helical" evidence="10">
    <location>
        <begin position="92"/>
        <end position="115"/>
    </location>
</feature>
<keyword evidence="6 10" id="KW-1133">Transmembrane helix</keyword>
<dbReference type="Pfam" id="PF00999">
    <property type="entry name" value="Na_H_Exchanger"/>
    <property type="match status" value="1"/>
</dbReference>
<name>A0ABV7ASH9_9GAMM</name>
<feature type="region of interest" description="Disordered" evidence="9">
    <location>
        <begin position="442"/>
        <end position="465"/>
    </location>
</feature>
<dbReference type="PANTHER" id="PTHR32507">
    <property type="entry name" value="NA(+)/H(+) ANTIPORTER 1"/>
    <property type="match status" value="1"/>
</dbReference>
<feature type="transmembrane region" description="Helical" evidence="10">
    <location>
        <begin position="164"/>
        <end position="182"/>
    </location>
</feature>
<evidence type="ECO:0000313" key="12">
    <source>
        <dbReference type="EMBL" id="MFC2971682.1"/>
    </source>
</evidence>
<comment type="subcellular location">
    <subcellularLocation>
        <location evidence="1">Cell membrane</location>
        <topology evidence="1">Multi-pass membrane protein</topology>
    </subcellularLocation>
</comment>
<keyword evidence="13" id="KW-1185">Reference proteome</keyword>
<proteinExistence type="predicted"/>
<keyword evidence="2" id="KW-0813">Transport</keyword>
<feature type="transmembrane region" description="Helical" evidence="10">
    <location>
        <begin position="6"/>
        <end position="26"/>
    </location>
</feature>
<evidence type="ECO:0000256" key="2">
    <source>
        <dbReference type="ARBA" id="ARBA00022448"/>
    </source>
</evidence>
<dbReference type="RefSeq" id="WP_377813297.1">
    <property type="nucleotide sequence ID" value="NZ_JBHRSJ010000010.1"/>
</dbReference>
<evidence type="ECO:0000256" key="6">
    <source>
        <dbReference type="ARBA" id="ARBA00022989"/>
    </source>
</evidence>
<feature type="transmembrane region" description="Helical" evidence="10">
    <location>
        <begin position="351"/>
        <end position="371"/>
    </location>
</feature>
<evidence type="ECO:0000256" key="1">
    <source>
        <dbReference type="ARBA" id="ARBA00004651"/>
    </source>
</evidence>
<evidence type="ECO:0000256" key="5">
    <source>
        <dbReference type="ARBA" id="ARBA00022692"/>
    </source>
</evidence>
<feature type="compositionally biased region" description="Basic and acidic residues" evidence="9">
    <location>
        <begin position="442"/>
        <end position="459"/>
    </location>
</feature>
<evidence type="ECO:0000256" key="9">
    <source>
        <dbReference type="SAM" id="MobiDB-lite"/>
    </source>
</evidence>
<keyword evidence="3" id="KW-0050">Antiport</keyword>
<feature type="transmembrane region" description="Helical" evidence="10">
    <location>
        <begin position="383"/>
        <end position="402"/>
    </location>
</feature>
<protein>
    <submittedName>
        <fullName evidence="12">Cation:proton antiporter</fullName>
    </submittedName>
</protein>
<reference evidence="13" key="1">
    <citation type="journal article" date="2019" name="Int. J. Syst. Evol. Microbiol.">
        <title>The Global Catalogue of Microorganisms (GCM) 10K type strain sequencing project: providing services to taxonomists for standard genome sequencing and annotation.</title>
        <authorList>
            <consortium name="The Broad Institute Genomics Platform"/>
            <consortium name="The Broad Institute Genome Sequencing Center for Infectious Disease"/>
            <person name="Wu L."/>
            <person name="Ma J."/>
        </authorList>
    </citation>
    <scope>NUCLEOTIDE SEQUENCE [LARGE SCALE GENOMIC DNA]</scope>
    <source>
        <strain evidence="13">KCTC 62195</strain>
    </source>
</reference>
<organism evidence="12 13">
    <name type="scientific">Azotobacter bryophylli</name>
    <dbReference type="NCBI Taxonomy" id="1986537"/>
    <lineage>
        <taxon>Bacteria</taxon>
        <taxon>Pseudomonadati</taxon>
        <taxon>Pseudomonadota</taxon>
        <taxon>Gammaproteobacteria</taxon>
        <taxon>Pseudomonadales</taxon>
        <taxon>Pseudomonadaceae</taxon>
        <taxon>Azotobacter</taxon>
    </lineage>
</organism>
<evidence type="ECO:0000256" key="3">
    <source>
        <dbReference type="ARBA" id="ARBA00022449"/>
    </source>
</evidence>
<evidence type="ECO:0000256" key="7">
    <source>
        <dbReference type="ARBA" id="ARBA00023065"/>
    </source>
</evidence>
<evidence type="ECO:0000256" key="4">
    <source>
        <dbReference type="ARBA" id="ARBA00022475"/>
    </source>
</evidence>
<feature type="transmembrane region" description="Helical" evidence="10">
    <location>
        <begin position="33"/>
        <end position="51"/>
    </location>
</feature>
<keyword evidence="4" id="KW-1003">Cell membrane</keyword>
<accession>A0ABV7ASH9</accession>
<dbReference type="Gene3D" id="1.20.1530.20">
    <property type="match status" value="1"/>
</dbReference>
<feature type="transmembrane region" description="Helical" evidence="10">
    <location>
        <begin position="194"/>
        <end position="213"/>
    </location>
</feature>
<evidence type="ECO:0000259" key="11">
    <source>
        <dbReference type="Pfam" id="PF00999"/>
    </source>
</evidence>
<evidence type="ECO:0000256" key="8">
    <source>
        <dbReference type="ARBA" id="ARBA00023136"/>
    </source>
</evidence>
<dbReference type="PANTHER" id="PTHR32507:SF8">
    <property type="entry name" value="CNH1P"/>
    <property type="match status" value="1"/>
</dbReference>
<dbReference type="EMBL" id="JBHRSJ010000010">
    <property type="protein sequence ID" value="MFC2971682.1"/>
    <property type="molecule type" value="Genomic_DNA"/>
</dbReference>
<keyword evidence="8 10" id="KW-0472">Membrane</keyword>
<feature type="transmembrane region" description="Helical" evidence="10">
    <location>
        <begin position="417"/>
        <end position="437"/>
    </location>
</feature>
<dbReference type="InterPro" id="IPR038770">
    <property type="entry name" value="Na+/solute_symporter_sf"/>
</dbReference>
<comment type="caution">
    <text evidence="12">The sequence shown here is derived from an EMBL/GenBank/DDBJ whole genome shotgun (WGS) entry which is preliminary data.</text>
</comment>
<evidence type="ECO:0000313" key="13">
    <source>
        <dbReference type="Proteomes" id="UP001595457"/>
    </source>
</evidence>
<sequence length="465" mass="49867">MSFLDWTAVLSSLLLILALGSAYLRWLPVSTSVVCLAFGLAIGPLGLGLWHQGFEEVAPWMEHLTEVAVLVSLFVTGLKLRLPLADPAWRNAYLLAGPVMLLCIAGTALAGRWLFGLDWGVALLIGAVLAPTDPVLAGLVQVVHARDFDRVRYALSGEAGLNDGTAFPFVIFALSFMQYGGAQAEWLGAWALHRLLWAVPAGLLIGYYLGRLIGRLSIYLRAKHSDSTLSPNDFLALALIGMAYVLADLVGAWGFLAVFAAGVGLRRAEFSSSQHAKIPAEEKALPVIGHMSAPVAATGKADRSKLSNPTFAAGVLMGDMLAFGNLVERSLEVLLVTLLGVLLSSHWDARALGLGLVLFVLVRPLSVRLLLGRHWVSAAQDRLIGWFGIRGIGSLYYLAYALNHGLAPEATGDCVDITLSVIALSILIHGVTTQPLLDRYERSNPASRREAPDVPEKTKPRSKAG</sequence>
<gene>
    <name evidence="12" type="ORF">ACFOJE_05560</name>
</gene>
<keyword evidence="7" id="KW-0406">Ion transport</keyword>
<dbReference type="Proteomes" id="UP001595457">
    <property type="component" value="Unassembled WGS sequence"/>
</dbReference>
<feature type="transmembrane region" description="Helical" evidence="10">
    <location>
        <begin position="63"/>
        <end position="80"/>
    </location>
</feature>